<name>A0A1Z5JKK2_FISSO</name>
<evidence type="ECO:0000259" key="3">
    <source>
        <dbReference type="PROSITE" id="PS50102"/>
    </source>
</evidence>
<reference evidence="4 5" key="1">
    <citation type="journal article" date="2015" name="Plant Cell">
        <title>Oil accumulation by the oleaginous diatom Fistulifera solaris as revealed by the genome and transcriptome.</title>
        <authorList>
            <person name="Tanaka T."/>
            <person name="Maeda Y."/>
            <person name="Veluchamy A."/>
            <person name="Tanaka M."/>
            <person name="Abida H."/>
            <person name="Marechal E."/>
            <person name="Bowler C."/>
            <person name="Muto M."/>
            <person name="Sunaga Y."/>
            <person name="Tanaka M."/>
            <person name="Yoshino T."/>
            <person name="Taniguchi T."/>
            <person name="Fukuda Y."/>
            <person name="Nemoto M."/>
            <person name="Matsumoto M."/>
            <person name="Wong P.S."/>
            <person name="Aburatani S."/>
            <person name="Fujibuchi W."/>
        </authorList>
    </citation>
    <scope>NUCLEOTIDE SEQUENCE [LARGE SCALE GENOMIC DNA]</scope>
    <source>
        <strain evidence="4 5">JPCC DA0580</strain>
    </source>
</reference>
<comment type="caution">
    <text evidence="4">The sequence shown here is derived from an EMBL/GenBank/DDBJ whole genome shotgun (WGS) entry which is preliminary data.</text>
</comment>
<evidence type="ECO:0000256" key="2">
    <source>
        <dbReference type="SAM" id="MobiDB-lite"/>
    </source>
</evidence>
<feature type="region of interest" description="Disordered" evidence="2">
    <location>
        <begin position="1"/>
        <end position="75"/>
    </location>
</feature>
<keyword evidence="1" id="KW-0694">RNA-binding</keyword>
<dbReference type="GO" id="GO:0003723">
    <property type="term" value="F:RNA binding"/>
    <property type="evidence" value="ECO:0007669"/>
    <property type="project" value="UniProtKB-UniRule"/>
</dbReference>
<feature type="compositionally biased region" description="Basic and acidic residues" evidence="2">
    <location>
        <begin position="97"/>
        <end position="106"/>
    </location>
</feature>
<dbReference type="EMBL" id="BDSP01000080">
    <property type="protein sequence ID" value="GAX14514.1"/>
    <property type="molecule type" value="Genomic_DNA"/>
</dbReference>
<organism evidence="4 5">
    <name type="scientific">Fistulifera solaris</name>
    <name type="common">Oleaginous diatom</name>
    <dbReference type="NCBI Taxonomy" id="1519565"/>
    <lineage>
        <taxon>Eukaryota</taxon>
        <taxon>Sar</taxon>
        <taxon>Stramenopiles</taxon>
        <taxon>Ochrophyta</taxon>
        <taxon>Bacillariophyta</taxon>
        <taxon>Bacillariophyceae</taxon>
        <taxon>Bacillariophycidae</taxon>
        <taxon>Naviculales</taxon>
        <taxon>Naviculaceae</taxon>
        <taxon>Fistulifera</taxon>
    </lineage>
</organism>
<evidence type="ECO:0000313" key="4">
    <source>
        <dbReference type="EMBL" id="GAX14514.1"/>
    </source>
</evidence>
<dbReference type="InterPro" id="IPR035979">
    <property type="entry name" value="RBD_domain_sf"/>
</dbReference>
<dbReference type="PROSITE" id="PS50102">
    <property type="entry name" value="RRM"/>
    <property type="match status" value="1"/>
</dbReference>
<feature type="compositionally biased region" description="Basic and acidic residues" evidence="2">
    <location>
        <begin position="19"/>
        <end position="40"/>
    </location>
</feature>
<dbReference type="OrthoDB" id="45661at2759"/>
<feature type="domain" description="RRM" evidence="3">
    <location>
        <begin position="543"/>
        <end position="626"/>
    </location>
</feature>
<sequence>MALRGATALRPTRWQSGGDKNKSNFDRDVLQRAARGELGPKHTSGIPKLAGRKTKARLTPPVRNDASKIYISDHEDVEEEDDDLDVIRKSSLREALSRGRERDVSRDGLSFSDDDSDEEVEYEGGRYVDEYYASDVFDDNKYYWREEDYDGLECDVDDEAFEKDENGYYVIPYERVNTISDHNISGALDQLEEEPTMSDDFWDDMDDEMKKKTRGDTIWQQDNPEDFFFFDQHDLFTIAGADPSSLKDNMRLDNVVLPLQEHGPDLDDFLESVIKHPTNFAKVNYENTHPTSQREPKPDFPPNRAQPPLEFVESHARFLYVSGLPPLEVGGEAGDLKNPLHRNALQKTIADLFDLDSTQVFPASNTSGFVGLSSPRQLSDILLKGPNQDFFFAPATISRPDEAAAELDFVKSSEPGAVVMISKIPPNHSPLSLGRHLFPANTEIEAVYGNGLSADNFYFMSQSKVLVRFSSKKQADSVIESDLVKTRLRDLSKYPVQIFRARRELVHDKFGGPAKNKELRKPGPRLIVDGDMPSKHFFLTHADVVYLWGVDQSLSKAEITNAFNQFSANARDVEGSIEFVTCHAGRPTGRVYVGFDNPGEAEEMLKSTYGRLKIGDRKVRMRLVRNRLVPNRALQLAEKRPDREEEELIDDLNNWEKYVDPADLELLEKAGINKVALDESLRTFRFQNPTFGALDSSLRSEALRPELERGQQYKELVQMYVETLKECLPSREEPGLIYEALHFPDEPIDLTIFDREKERQKVLNEKRASS</sequence>
<dbReference type="InParanoid" id="A0A1Z5JKK2"/>
<feature type="region of interest" description="Disordered" evidence="2">
    <location>
        <begin position="284"/>
        <end position="306"/>
    </location>
</feature>
<dbReference type="Proteomes" id="UP000198406">
    <property type="component" value="Unassembled WGS sequence"/>
</dbReference>
<keyword evidence="5" id="KW-1185">Reference proteome</keyword>
<dbReference type="Gene3D" id="3.30.70.330">
    <property type="match status" value="1"/>
</dbReference>
<evidence type="ECO:0000313" key="5">
    <source>
        <dbReference type="Proteomes" id="UP000198406"/>
    </source>
</evidence>
<proteinExistence type="predicted"/>
<evidence type="ECO:0000256" key="1">
    <source>
        <dbReference type="PROSITE-ProRule" id="PRU00176"/>
    </source>
</evidence>
<dbReference type="InterPro" id="IPR000504">
    <property type="entry name" value="RRM_dom"/>
</dbReference>
<protein>
    <recommendedName>
        <fullName evidence="3">RRM domain-containing protein</fullName>
    </recommendedName>
</protein>
<dbReference type="InterPro" id="IPR012677">
    <property type="entry name" value="Nucleotide-bd_a/b_plait_sf"/>
</dbReference>
<accession>A0A1Z5JKK2</accession>
<dbReference type="AlphaFoldDB" id="A0A1Z5JKK2"/>
<feature type="region of interest" description="Disordered" evidence="2">
    <location>
        <begin position="97"/>
        <end position="120"/>
    </location>
</feature>
<gene>
    <name evidence="4" type="ORF">FisN_11Hh023</name>
</gene>
<dbReference type="SUPFAM" id="SSF54928">
    <property type="entry name" value="RNA-binding domain, RBD"/>
    <property type="match status" value="1"/>
</dbReference>